<keyword evidence="1" id="KW-0812">Transmembrane</keyword>
<gene>
    <name evidence="2" type="ORF">GCM10007424_01660</name>
</gene>
<keyword evidence="1" id="KW-1133">Transmembrane helix</keyword>
<reference evidence="3" key="1">
    <citation type="journal article" date="2019" name="Int. J. Syst. Evol. Microbiol.">
        <title>The Global Catalogue of Microorganisms (GCM) 10K type strain sequencing project: providing services to taxonomists for standard genome sequencing and annotation.</title>
        <authorList>
            <consortium name="The Broad Institute Genomics Platform"/>
            <consortium name="The Broad Institute Genome Sequencing Center for Infectious Disease"/>
            <person name="Wu L."/>
            <person name="Ma J."/>
        </authorList>
    </citation>
    <scope>NUCLEOTIDE SEQUENCE [LARGE SCALE GENOMIC DNA]</scope>
    <source>
        <strain evidence="3">CGMCC 1.15461</strain>
    </source>
</reference>
<dbReference type="Proteomes" id="UP000615760">
    <property type="component" value="Unassembled WGS sequence"/>
</dbReference>
<feature type="transmembrane region" description="Helical" evidence="1">
    <location>
        <begin position="41"/>
        <end position="68"/>
    </location>
</feature>
<dbReference type="EMBL" id="BMJE01000001">
    <property type="protein sequence ID" value="GGB65393.1"/>
    <property type="molecule type" value="Genomic_DNA"/>
</dbReference>
<name>A0ABQ1JCZ1_9FLAO</name>
<feature type="transmembrane region" description="Helical" evidence="1">
    <location>
        <begin position="80"/>
        <end position="102"/>
    </location>
</feature>
<feature type="transmembrane region" description="Helical" evidence="1">
    <location>
        <begin position="9"/>
        <end position="29"/>
    </location>
</feature>
<organism evidence="2 3">
    <name type="scientific">Flavobacterium suaedae</name>
    <dbReference type="NCBI Taxonomy" id="1767027"/>
    <lineage>
        <taxon>Bacteria</taxon>
        <taxon>Pseudomonadati</taxon>
        <taxon>Bacteroidota</taxon>
        <taxon>Flavobacteriia</taxon>
        <taxon>Flavobacteriales</taxon>
        <taxon>Flavobacteriaceae</taxon>
        <taxon>Flavobacterium</taxon>
    </lineage>
</organism>
<sequence>MISKLLNRITLKAIFPTILLCTGLILTEFCKMFKYTEYHDYMAYGIVLGYLTLLFSIVFSFVCSLEVYREMKVNFKRYYILLLLLALLPLFLFIFLMILFALY</sequence>
<proteinExistence type="predicted"/>
<evidence type="ECO:0000313" key="2">
    <source>
        <dbReference type="EMBL" id="GGB65393.1"/>
    </source>
</evidence>
<protein>
    <submittedName>
        <fullName evidence="2">Uncharacterized protein</fullName>
    </submittedName>
</protein>
<evidence type="ECO:0000256" key="1">
    <source>
        <dbReference type="SAM" id="Phobius"/>
    </source>
</evidence>
<evidence type="ECO:0000313" key="3">
    <source>
        <dbReference type="Proteomes" id="UP000615760"/>
    </source>
</evidence>
<keyword evidence="3" id="KW-1185">Reference proteome</keyword>
<accession>A0ABQ1JCZ1</accession>
<keyword evidence="1" id="KW-0472">Membrane</keyword>
<comment type="caution">
    <text evidence="2">The sequence shown here is derived from an EMBL/GenBank/DDBJ whole genome shotgun (WGS) entry which is preliminary data.</text>
</comment>